<name>A0A856MIV1_9CYAN</name>
<dbReference type="EMBL" id="CP030118">
    <property type="protein sequence ID" value="QDL10189.1"/>
    <property type="molecule type" value="Genomic_DNA"/>
</dbReference>
<dbReference type="RefSeq" id="WP_169265975.1">
    <property type="nucleotide sequence ID" value="NZ_CAWOXK010000001.1"/>
</dbReference>
<dbReference type="AlphaFoldDB" id="A0A856MIV1"/>
<gene>
    <name evidence="2" type="ORF">DP114_21870</name>
</gene>
<evidence type="ECO:0000256" key="1">
    <source>
        <dbReference type="SAM" id="Phobius"/>
    </source>
</evidence>
<sequence length="184" mass="20663">MNKISFSFWWSSSTPSQSEVIKFQVQQKKSDSDIQELAQHTSVIAEFPNNYEVDANKEETKTLSELQLEQLLSNVLKYGVIFASTVVLIGGILYLIRHGAQRADYQFFQGEPSHFRSPTGVAVAVLSGSRRGIIQLGLLLLVATPILRVVISLFIFLKQRELTYVVITLIVLTALMYSLIGAYY</sequence>
<proteinExistence type="predicted"/>
<dbReference type="KEGG" id="bsen:DP114_21870"/>
<evidence type="ECO:0000313" key="3">
    <source>
        <dbReference type="Proteomes" id="UP000503129"/>
    </source>
</evidence>
<feature type="transmembrane region" description="Helical" evidence="1">
    <location>
        <begin position="75"/>
        <end position="96"/>
    </location>
</feature>
<evidence type="ECO:0000313" key="2">
    <source>
        <dbReference type="EMBL" id="QDL10189.1"/>
    </source>
</evidence>
<accession>A0A856MIV1</accession>
<dbReference type="InterPro" id="IPR012861">
    <property type="entry name" value="DUF1634"/>
</dbReference>
<protein>
    <submittedName>
        <fullName evidence="2">DUF1634 domain-containing protein</fullName>
    </submittedName>
</protein>
<organism evidence="2 3">
    <name type="scientific">Brasilonema sennae CENA114</name>
    <dbReference type="NCBI Taxonomy" id="415709"/>
    <lineage>
        <taxon>Bacteria</taxon>
        <taxon>Bacillati</taxon>
        <taxon>Cyanobacteriota</taxon>
        <taxon>Cyanophyceae</taxon>
        <taxon>Nostocales</taxon>
        <taxon>Scytonemataceae</taxon>
        <taxon>Brasilonema</taxon>
        <taxon>Bromeliae group (in: Brasilonema)</taxon>
    </lineage>
</organism>
<keyword evidence="1" id="KW-0472">Membrane</keyword>
<keyword evidence="1" id="KW-1133">Transmembrane helix</keyword>
<keyword evidence="1" id="KW-0812">Transmembrane</keyword>
<dbReference type="Proteomes" id="UP000503129">
    <property type="component" value="Chromosome"/>
</dbReference>
<keyword evidence="3" id="KW-1185">Reference proteome</keyword>
<dbReference type="Pfam" id="PF07843">
    <property type="entry name" value="DUF1634"/>
    <property type="match status" value="1"/>
</dbReference>
<feature type="transmembrane region" description="Helical" evidence="1">
    <location>
        <begin position="162"/>
        <end position="183"/>
    </location>
</feature>
<feature type="transmembrane region" description="Helical" evidence="1">
    <location>
        <begin position="136"/>
        <end position="156"/>
    </location>
</feature>
<reference evidence="2 3" key="1">
    <citation type="submission" date="2018-06" db="EMBL/GenBank/DDBJ databases">
        <title>Comparative genomics of Brasilonema spp. strains.</title>
        <authorList>
            <person name="Alvarenga D.O."/>
            <person name="Fiore M.F."/>
            <person name="Varani A.M."/>
        </authorList>
    </citation>
    <scope>NUCLEOTIDE SEQUENCE [LARGE SCALE GENOMIC DNA]</scope>
    <source>
        <strain evidence="2 3">CENA114</strain>
    </source>
</reference>